<reference evidence="1" key="1">
    <citation type="journal article" date="2014" name="Front. Microbiol.">
        <title>High frequency of phylogenetically diverse reductive dehalogenase-homologous genes in deep subseafloor sedimentary metagenomes.</title>
        <authorList>
            <person name="Kawai M."/>
            <person name="Futagami T."/>
            <person name="Toyoda A."/>
            <person name="Takaki Y."/>
            <person name="Nishi S."/>
            <person name="Hori S."/>
            <person name="Arai W."/>
            <person name="Tsubouchi T."/>
            <person name="Morono Y."/>
            <person name="Uchiyama I."/>
            <person name="Ito T."/>
            <person name="Fujiyama A."/>
            <person name="Inagaki F."/>
            <person name="Takami H."/>
        </authorList>
    </citation>
    <scope>NUCLEOTIDE SEQUENCE</scope>
    <source>
        <strain evidence="1">Expedition CK06-06</strain>
    </source>
</reference>
<accession>X1DI94</accession>
<comment type="caution">
    <text evidence="1">The sequence shown here is derived from an EMBL/GenBank/DDBJ whole genome shotgun (WGS) entry which is preliminary data.</text>
</comment>
<name>X1DI94_9ZZZZ</name>
<feature type="non-terminal residue" evidence="1">
    <location>
        <position position="40"/>
    </location>
</feature>
<dbReference type="EMBL" id="BART01036146">
    <property type="protein sequence ID" value="GAH07980.1"/>
    <property type="molecule type" value="Genomic_DNA"/>
</dbReference>
<evidence type="ECO:0000313" key="1">
    <source>
        <dbReference type="EMBL" id="GAH07980.1"/>
    </source>
</evidence>
<protein>
    <submittedName>
        <fullName evidence="1">Uncharacterized protein</fullName>
    </submittedName>
</protein>
<proteinExistence type="predicted"/>
<sequence>MIPFFIFLSLSILTLIANIAFYLNQEYFHAHTIYKILLII</sequence>
<gene>
    <name evidence="1" type="ORF">S01H4_61084</name>
</gene>
<organism evidence="1">
    <name type="scientific">marine sediment metagenome</name>
    <dbReference type="NCBI Taxonomy" id="412755"/>
    <lineage>
        <taxon>unclassified sequences</taxon>
        <taxon>metagenomes</taxon>
        <taxon>ecological metagenomes</taxon>
    </lineage>
</organism>
<dbReference type="AlphaFoldDB" id="X1DI94"/>